<reference evidence="4 5" key="1">
    <citation type="submission" date="2019-04" db="EMBL/GenBank/DDBJ databases">
        <title>Herbidospora sp. NEAU-GS14.nov., a novel actinomycete isolated from soil.</title>
        <authorList>
            <person name="Han L."/>
        </authorList>
    </citation>
    <scope>NUCLEOTIDE SEQUENCE [LARGE SCALE GENOMIC DNA]</scope>
    <source>
        <strain evidence="4 5">NEAU-GS14</strain>
    </source>
</reference>
<evidence type="ECO:0000313" key="4">
    <source>
        <dbReference type="EMBL" id="TKK91042.1"/>
    </source>
</evidence>
<organism evidence="4 5">
    <name type="scientific">Herbidospora galbida</name>
    <dbReference type="NCBI Taxonomy" id="2575442"/>
    <lineage>
        <taxon>Bacteria</taxon>
        <taxon>Bacillati</taxon>
        <taxon>Actinomycetota</taxon>
        <taxon>Actinomycetes</taxon>
        <taxon>Streptosporangiales</taxon>
        <taxon>Streptosporangiaceae</taxon>
        <taxon>Herbidospora</taxon>
    </lineage>
</organism>
<proteinExistence type="inferred from homology"/>
<dbReference type="GO" id="GO:0016491">
    <property type="term" value="F:oxidoreductase activity"/>
    <property type="evidence" value="ECO:0007669"/>
    <property type="project" value="UniProtKB-KW"/>
</dbReference>
<dbReference type="AlphaFoldDB" id="A0A4U3MQH6"/>
<protein>
    <submittedName>
        <fullName evidence="4">SDR family NAD(P)-dependent oxidoreductase</fullName>
    </submittedName>
</protein>
<dbReference type="PANTHER" id="PTHR43669">
    <property type="entry name" value="5-KETO-D-GLUCONATE 5-REDUCTASE"/>
    <property type="match status" value="1"/>
</dbReference>
<comment type="caution">
    <text evidence="4">The sequence shown here is derived from an EMBL/GenBank/DDBJ whole genome shotgun (WGS) entry which is preliminary data.</text>
</comment>
<gene>
    <name evidence="4" type="ORF">FDA94_04635</name>
</gene>
<dbReference type="InterPro" id="IPR002347">
    <property type="entry name" value="SDR_fam"/>
</dbReference>
<evidence type="ECO:0000256" key="2">
    <source>
        <dbReference type="ARBA" id="ARBA00023002"/>
    </source>
</evidence>
<dbReference type="CDD" id="cd05233">
    <property type="entry name" value="SDR_c"/>
    <property type="match status" value="1"/>
</dbReference>
<dbReference type="InterPro" id="IPR057326">
    <property type="entry name" value="KR_dom"/>
</dbReference>
<keyword evidence="2" id="KW-0560">Oxidoreductase</keyword>
<evidence type="ECO:0000259" key="3">
    <source>
        <dbReference type="SMART" id="SM00822"/>
    </source>
</evidence>
<dbReference type="OrthoDB" id="5115951at2"/>
<dbReference type="InterPro" id="IPR036291">
    <property type="entry name" value="NAD(P)-bd_dom_sf"/>
</dbReference>
<dbReference type="RefSeq" id="WP_137245742.1">
    <property type="nucleotide sequence ID" value="NZ_SZQA01000002.1"/>
</dbReference>
<feature type="domain" description="Ketoreductase" evidence="3">
    <location>
        <begin position="9"/>
        <end position="190"/>
    </location>
</feature>
<dbReference type="SMART" id="SM00822">
    <property type="entry name" value="PKS_KR"/>
    <property type="match status" value="1"/>
</dbReference>
<dbReference type="Proteomes" id="UP000308705">
    <property type="component" value="Unassembled WGS sequence"/>
</dbReference>
<dbReference type="SUPFAM" id="SSF51735">
    <property type="entry name" value="NAD(P)-binding Rossmann-fold domains"/>
    <property type="match status" value="1"/>
</dbReference>
<accession>A0A4U3MQH6</accession>
<dbReference type="EMBL" id="SZQA01000002">
    <property type="protein sequence ID" value="TKK91042.1"/>
    <property type="molecule type" value="Genomic_DNA"/>
</dbReference>
<dbReference type="Gene3D" id="3.40.50.720">
    <property type="entry name" value="NAD(P)-binding Rossmann-like Domain"/>
    <property type="match status" value="1"/>
</dbReference>
<dbReference type="PRINTS" id="PR00081">
    <property type="entry name" value="GDHRDH"/>
</dbReference>
<comment type="similarity">
    <text evidence="1">Belongs to the short-chain dehydrogenases/reductases (SDR) family.</text>
</comment>
<keyword evidence="5" id="KW-1185">Reference proteome</keyword>
<evidence type="ECO:0000313" key="5">
    <source>
        <dbReference type="Proteomes" id="UP000308705"/>
    </source>
</evidence>
<name>A0A4U3MQH6_9ACTN</name>
<dbReference type="Pfam" id="PF00106">
    <property type="entry name" value="adh_short"/>
    <property type="match status" value="1"/>
</dbReference>
<sequence length="244" mass="25355">MKNAFGEPQSLLIVGGASDIAMATAMRLVRRRVRRVILAGRPSPARDAAAVRLAEAGATVETADFDAFRVEEHAKVLGDVFAEGDVDVALVACGLLGDADLDPLKAADVAMVNYVGAMTAAIVCAGAMRRQTHGALVVFSSVSAGRPSPSDFLYASAKSGLDAFARGLTEALRGSGVHVMVVRPGFVRSRLTRGVTPPAIATSPETVAGAILDGLRAKSEIVWVPGILGQLTRLPVSIVRRITG</sequence>
<evidence type="ECO:0000256" key="1">
    <source>
        <dbReference type="ARBA" id="ARBA00006484"/>
    </source>
</evidence>
<dbReference type="PANTHER" id="PTHR43669:SF6">
    <property type="entry name" value="DECAPRENYLPHOSPHORYL-2-KETO-BETA-D-ERYTHRO-PENTOSE REDUCTASE"/>
    <property type="match status" value="1"/>
</dbReference>